<dbReference type="SUPFAM" id="SSF51261">
    <property type="entry name" value="Duplicated hybrid motif"/>
    <property type="match status" value="1"/>
</dbReference>
<feature type="domain" description="M23ase beta-sheet core" evidence="2">
    <location>
        <begin position="218"/>
        <end position="313"/>
    </location>
</feature>
<dbReference type="PANTHER" id="PTHR21666">
    <property type="entry name" value="PEPTIDASE-RELATED"/>
    <property type="match status" value="1"/>
</dbReference>
<gene>
    <name evidence="3" type="ORF">DFP95_13014</name>
</gene>
<dbReference type="PANTHER" id="PTHR21666:SF289">
    <property type="entry name" value="L-ALA--D-GLU ENDOPEPTIDASE"/>
    <property type="match status" value="1"/>
</dbReference>
<dbReference type="InterPro" id="IPR011055">
    <property type="entry name" value="Dup_hybrid_motif"/>
</dbReference>
<dbReference type="RefSeq" id="WP_181907617.1">
    <property type="nucleotide sequence ID" value="NZ_QRDY01000030.1"/>
</dbReference>
<dbReference type="InterPro" id="IPR016047">
    <property type="entry name" value="M23ase_b-sheet_dom"/>
</dbReference>
<dbReference type="Gene3D" id="2.70.70.10">
    <property type="entry name" value="Glucose Permease (Domain IIA)"/>
    <property type="match status" value="1"/>
</dbReference>
<organism evidence="3 4">
    <name type="scientific">Cohnella lupini</name>
    <dbReference type="NCBI Taxonomy" id="1294267"/>
    <lineage>
        <taxon>Bacteria</taxon>
        <taxon>Bacillati</taxon>
        <taxon>Bacillota</taxon>
        <taxon>Bacilli</taxon>
        <taxon>Bacillales</taxon>
        <taxon>Paenibacillaceae</taxon>
        <taxon>Cohnella</taxon>
    </lineage>
</organism>
<dbReference type="Pfam" id="PF01551">
    <property type="entry name" value="Peptidase_M23"/>
    <property type="match status" value="1"/>
</dbReference>
<reference evidence="3 4" key="1">
    <citation type="submission" date="2018-07" db="EMBL/GenBank/DDBJ databases">
        <title>Genomic Encyclopedia of Type Strains, Phase III (KMG-III): the genomes of soil and plant-associated and newly described type strains.</title>
        <authorList>
            <person name="Whitman W."/>
        </authorList>
    </citation>
    <scope>NUCLEOTIDE SEQUENCE [LARGE SCALE GENOMIC DNA]</scope>
    <source>
        <strain evidence="3 4">CECT 8236</strain>
    </source>
</reference>
<dbReference type="GO" id="GO:0004222">
    <property type="term" value="F:metalloendopeptidase activity"/>
    <property type="evidence" value="ECO:0007669"/>
    <property type="project" value="TreeGrafter"/>
</dbReference>
<proteinExistence type="predicted"/>
<dbReference type="EMBL" id="QRDY01000030">
    <property type="protein sequence ID" value="RED52810.1"/>
    <property type="molecule type" value="Genomic_DNA"/>
</dbReference>
<evidence type="ECO:0000313" key="3">
    <source>
        <dbReference type="EMBL" id="RED52810.1"/>
    </source>
</evidence>
<sequence>MQRVVTLILLLTLLLWLQPLAYAEDASVLLGKYGMATTDPEIEGEKLDLLEEEYRVVSYKVNTNTMLSSAYDLHDQYYASRLASMDSEIYALADELTSISVQMGDSKEEEVPYILELDSKYRAVSDQLDLRRQARNGWMESQKEAVEAPPLSQSTQDIVKLNAISDRLDKQKAKVQLARSYPDLGDISSFSSPLAIPVQMTSPFGMRLDPLTREAMTFHKGMDMSAPIGTHVLAAFNGYVEEASENSELGTYVIVNHGHGIQTLYGHLSSYRVVQGQTVKQYEQIAESGNSGSRTTGPHLHFGVFIGGQALDPGIIVPHS</sequence>
<dbReference type="InterPro" id="IPR050570">
    <property type="entry name" value="Cell_wall_metabolism_enzyme"/>
</dbReference>
<evidence type="ECO:0000256" key="1">
    <source>
        <dbReference type="ARBA" id="ARBA00022729"/>
    </source>
</evidence>
<protein>
    <submittedName>
        <fullName evidence="3">Peptidase M23-like protein</fullName>
    </submittedName>
</protein>
<dbReference type="CDD" id="cd12797">
    <property type="entry name" value="M23_peptidase"/>
    <property type="match status" value="1"/>
</dbReference>
<keyword evidence="1" id="KW-0732">Signal</keyword>
<dbReference type="AlphaFoldDB" id="A0A3D9HTR6"/>
<evidence type="ECO:0000313" key="4">
    <source>
        <dbReference type="Proteomes" id="UP000256869"/>
    </source>
</evidence>
<accession>A0A3D9HTR6</accession>
<keyword evidence="4" id="KW-1185">Reference proteome</keyword>
<name>A0A3D9HTR6_9BACL</name>
<dbReference type="Proteomes" id="UP000256869">
    <property type="component" value="Unassembled WGS sequence"/>
</dbReference>
<evidence type="ECO:0000259" key="2">
    <source>
        <dbReference type="Pfam" id="PF01551"/>
    </source>
</evidence>
<comment type="caution">
    <text evidence="3">The sequence shown here is derived from an EMBL/GenBank/DDBJ whole genome shotgun (WGS) entry which is preliminary data.</text>
</comment>